<dbReference type="GO" id="GO:0003677">
    <property type="term" value="F:DNA binding"/>
    <property type="evidence" value="ECO:0007669"/>
    <property type="project" value="InterPro"/>
</dbReference>
<proteinExistence type="predicted"/>
<dbReference type="SUPFAM" id="SSF47413">
    <property type="entry name" value="lambda repressor-like DNA-binding domains"/>
    <property type="match status" value="1"/>
</dbReference>
<feature type="domain" description="HTH cro/C1-type" evidence="1">
    <location>
        <begin position="21"/>
        <end position="77"/>
    </location>
</feature>
<organism evidence="2 3">
    <name type="scientific">Terribacillus saccharophilus</name>
    <dbReference type="NCBI Taxonomy" id="361277"/>
    <lineage>
        <taxon>Bacteria</taxon>
        <taxon>Bacillati</taxon>
        <taxon>Bacillota</taxon>
        <taxon>Bacilli</taxon>
        <taxon>Bacillales</taxon>
        <taxon>Bacillaceae</taxon>
        <taxon>Terribacillus</taxon>
    </lineage>
</organism>
<evidence type="ECO:0000259" key="1">
    <source>
        <dbReference type="PROSITE" id="PS50943"/>
    </source>
</evidence>
<dbReference type="AlphaFoldDB" id="A0A268AB24"/>
<dbReference type="PROSITE" id="PS50943">
    <property type="entry name" value="HTH_CROC1"/>
    <property type="match status" value="1"/>
</dbReference>
<dbReference type="Gene3D" id="1.10.260.40">
    <property type="entry name" value="lambda repressor-like DNA-binding domains"/>
    <property type="match status" value="1"/>
</dbReference>
<comment type="caution">
    <text evidence="2">The sequence shown here is derived from an EMBL/GenBank/DDBJ whole genome shotgun (WGS) entry which is preliminary data.</text>
</comment>
<dbReference type="InterPro" id="IPR010982">
    <property type="entry name" value="Lambda_DNA-bd_dom_sf"/>
</dbReference>
<sequence length="94" mass="11254">MLNEEKMTIVKMIDERFGELVKVMKKERGYSLHEISDRTNLSPSYIYRVIRGHRFALLETKLNILLNCFKMEEEVEIYLKMVIKNKESLKKITD</sequence>
<dbReference type="RefSeq" id="WP_095260979.1">
    <property type="nucleotide sequence ID" value="NZ_NPBV01000015.1"/>
</dbReference>
<dbReference type="EMBL" id="NPBV01000015">
    <property type="protein sequence ID" value="PAD21331.1"/>
    <property type="molecule type" value="Genomic_DNA"/>
</dbReference>
<evidence type="ECO:0000313" key="3">
    <source>
        <dbReference type="Proteomes" id="UP000216013"/>
    </source>
</evidence>
<protein>
    <recommendedName>
        <fullName evidence="1">HTH cro/C1-type domain-containing protein</fullName>
    </recommendedName>
</protein>
<dbReference type="Pfam" id="PF01381">
    <property type="entry name" value="HTH_3"/>
    <property type="match status" value="1"/>
</dbReference>
<reference evidence="2 3" key="1">
    <citation type="submission" date="2017-07" db="EMBL/GenBank/DDBJ databases">
        <title>Isolation and whole genome analysis of endospore-forming bacteria from heroin.</title>
        <authorList>
            <person name="Kalinowski J."/>
            <person name="Ahrens B."/>
            <person name="Al-Dilaimi A."/>
            <person name="Winkler A."/>
            <person name="Wibberg D."/>
            <person name="Schleenbecker U."/>
            <person name="Ruckert C."/>
            <person name="Wolfel R."/>
            <person name="Grass G."/>
        </authorList>
    </citation>
    <scope>NUCLEOTIDE SEQUENCE [LARGE SCALE GENOMIC DNA]</scope>
    <source>
        <strain evidence="2 3">7528</strain>
    </source>
</reference>
<name>A0A268AB24_9BACI</name>
<dbReference type="Proteomes" id="UP000216013">
    <property type="component" value="Unassembled WGS sequence"/>
</dbReference>
<evidence type="ECO:0000313" key="2">
    <source>
        <dbReference type="EMBL" id="PAD21331.1"/>
    </source>
</evidence>
<accession>A0A268AB24</accession>
<dbReference type="CDD" id="cd00093">
    <property type="entry name" value="HTH_XRE"/>
    <property type="match status" value="1"/>
</dbReference>
<dbReference type="InterPro" id="IPR001387">
    <property type="entry name" value="Cro/C1-type_HTH"/>
</dbReference>
<gene>
    <name evidence="2" type="ORF">CHH64_09335</name>
</gene>